<protein>
    <submittedName>
        <fullName evidence="2">Uncharacterized protein</fullName>
    </submittedName>
</protein>
<evidence type="ECO:0000313" key="3">
    <source>
        <dbReference type="Proteomes" id="UP000019434"/>
    </source>
</evidence>
<sequence>MKRWLKLFGIVLFTIGFVLAATYDRPNCSGIACPFTFPALELKANSGNVFVWPPNATPPNVTYDANGGYFVFLSDYFVPLREFYLKVSGRVGFNVSGTLTIFPGRDFRELEATYINGTLHVGDTLYGRRIRGILVENGTRIRAMAVYDDPASYFEFKNCTKHHREIVEACRASGSPEYQLPLGVGLMVLGFGLFWLGMKL</sequence>
<gene>
    <name evidence="2" type="ORF">BD01_0861</name>
</gene>
<dbReference type="EMBL" id="CP007264">
    <property type="protein sequence ID" value="AHL22483.1"/>
    <property type="molecule type" value="Genomic_DNA"/>
</dbReference>
<keyword evidence="1" id="KW-1133">Transmembrane helix</keyword>
<feature type="transmembrane region" description="Helical" evidence="1">
    <location>
        <begin position="178"/>
        <end position="198"/>
    </location>
</feature>
<accession>W8NTA0</accession>
<dbReference type="eggNOG" id="arCOG13112">
    <property type="taxonomic scope" value="Archaea"/>
</dbReference>
<keyword evidence="1" id="KW-0812">Transmembrane</keyword>
<dbReference type="GeneID" id="24958226"/>
<name>W8NTA0_9EURY</name>
<dbReference type="AlphaFoldDB" id="W8NTA0"/>
<evidence type="ECO:0000256" key="1">
    <source>
        <dbReference type="SAM" id="Phobius"/>
    </source>
</evidence>
<dbReference type="OrthoDB" id="98708at2157"/>
<organism evidence="2 3">
    <name type="scientific">Thermococcus nautili</name>
    <dbReference type="NCBI Taxonomy" id="195522"/>
    <lineage>
        <taxon>Archaea</taxon>
        <taxon>Methanobacteriati</taxon>
        <taxon>Methanobacteriota</taxon>
        <taxon>Thermococci</taxon>
        <taxon>Thermococcales</taxon>
        <taxon>Thermococcaceae</taxon>
        <taxon>Thermococcus</taxon>
    </lineage>
</organism>
<dbReference type="STRING" id="195522.BD01_0861"/>
<dbReference type="RefSeq" id="WP_042690385.1">
    <property type="nucleotide sequence ID" value="NZ_CP007264.1"/>
</dbReference>
<dbReference type="KEGG" id="tnu:BD01_0861"/>
<keyword evidence="3" id="KW-1185">Reference proteome</keyword>
<dbReference type="Proteomes" id="UP000019434">
    <property type="component" value="Chromosome"/>
</dbReference>
<evidence type="ECO:0000313" key="2">
    <source>
        <dbReference type="EMBL" id="AHL22483.1"/>
    </source>
</evidence>
<dbReference type="HOGENOM" id="CLU_096717_0_0_2"/>
<reference evidence="2 3" key="1">
    <citation type="submission" date="2014-02" db="EMBL/GenBank/DDBJ databases">
        <title>Genome Sequence of an Hyperthermophilic Archaeon, Thermococcus nautili 30-1, producing viral vesicles.</title>
        <authorList>
            <person name="Oberto J."/>
            <person name="Gaudin M."/>
            <person name="Cossu M."/>
            <person name="Gorlas A."/>
            <person name="Slesarev A."/>
            <person name="Marguet E."/>
            <person name="Forterre P."/>
        </authorList>
    </citation>
    <scope>NUCLEOTIDE SEQUENCE [LARGE SCALE GENOMIC DNA]</scope>
    <source>
        <strain evidence="2 3">30-1</strain>
    </source>
</reference>
<keyword evidence="1" id="KW-0472">Membrane</keyword>
<proteinExistence type="predicted"/>